<evidence type="ECO:0000313" key="3">
    <source>
        <dbReference type="Proteomes" id="UP000018766"/>
    </source>
</evidence>
<name>V8G3C1_9BURK</name>
<gene>
    <name evidence="2" type="ORF">V757_07620</name>
</gene>
<organism evidence="2 3">
    <name type="scientific">Pelistega indica</name>
    <dbReference type="NCBI Taxonomy" id="1414851"/>
    <lineage>
        <taxon>Bacteria</taxon>
        <taxon>Pseudomonadati</taxon>
        <taxon>Pseudomonadota</taxon>
        <taxon>Betaproteobacteria</taxon>
        <taxon>Burkholderiales</taxon>
        <taxon>Alcaligenaceae</taxon>
        <taxon>Pelistega</taxon>
    </lineage>
</organism>
<reference evidence="2 3" key="1">
    <citation type="submission" date="2013-11" db="EMBL/GenBank/DDBJ databases">
        <title>Genomic analysis of Pelistega sp. HM-7.</title>
        <authorList>
            <person name="Kumbhare S.V."/>
            <person name="Shetty S.A."/>
            <person name="Sharma O."/>
            <person name="Dhotre D.P."/>
        </authorList>
    </citation>
    <scope>NUCLEOTIDE SEQUENCE [LARGE SCALE GENOMIC DNA]</scope>
    <source>
        <strain evidence="2 3">HM-7</strain>
    </source>
</reference>
<dbReference type="InterPro" id="IPR043130">
    <property type="entry name" value="CDP-OH_PTrfase_TM_dom"/>
</dbReference>
<dbReference type="InterPro" id="IPR000462">
    <property type="entry name" value="CDP-OH_P_trans"/>
</dbReference>
<proteinExistence type="predicted"/>
<keyword evidence="1" id="KW-1133">Transmembrane helix</keyword>
<dbReference type="Gene3D" id="1.20.120.1760">
    <property type="match status" value="1"/>
</dbReference>
<feature type="transmembrane region" description="Helical" evidence="1">
    <location>
        <begin position="38"/>
        <end position="57"/>
    </location>
</feature>
<keyword evidence="1" id="KW-0812">Transmembrane</keyword>
<dbReference type="Pfam" id="PF01066">
    <property type="entry name" value="CDP-OH_P_transf"/>
    <property type="match status" value="1"/>
</dbReference>
<dbReference type="RefSeq" id="WP_023951358.1">
    <property type="nucleotide sequence ID" value="NZ_AYSV01000088.1"/>
</dbReference>
<sequence>MQNYRSTDRRPLAVRSNKIVQKIARWLAKRSFPTPNQISLFSILFAVLGAIALSLIITGDYVEWKLIICTVCIQLRLLCNLFDGMVAVEGNKLSPLGALYNEVPDRIADSVLFVALGFALSELSWGLFLALLAMMTAYIRNLGGALGLPQSFKGPMAKQHRMAVMTAVCIIGAIEWYMFKTNYSLYLALILLVIGSIATCIVRLIDIATLLNQSGK</sequence>
<feature type="transmembrane region" description="Helical" evidence="1">
    <location>
        <begin position="185"/>
        <end position="205"/>
    </location>
</feature>
<dbReference type="EMBL" id="AYSV01000088">
    <property type="protein sequence ID" value="ETD70586.1"/>
    <property type="molecule type" value="Genomic_DNA"/>
</dbReference>
<evidence type="ECO:0000313" key="2">
    <source>
        <dbReference type="EMBL" id="ETD70586.1"/>
    </source>
</evidence>
<dbReference type="GO" id="GO:0016780">
    <property type="term" value="F:phosphotransferase activity, for other substituted phosphate groups"/>
    <property type="evidence" value="ECO:0007669"/>
    <property type="project" value="InterPro"/>
</dbReference>
<protein>
    <submittedName>
        <fullName evidence="2">CDP-diacylglycerol-glycerol-3-phosphate 3-phosphatidyltransferase</fullName>
    </submittedName>
</protein>
<accession>V8G3C1</accession>
<dbReference type="PATRIC" id="fig|1414851.3.peg.1572"/>
<feature type="transmembrane region" description="Helical" evidence="1">
    <location>
        <begin position="160"/>
        <end position="179"/>
    </location>
</feature>
<keyword evidence="1" id="KW-0472">Membrane</keyword>
<dbReference type="Proteomes" id="UP000018766">
    <property type="component" value="Unassembled WGS sequence"/>
</dbReference>
<comment type="caution">
    <text evidence="2">The sequence shown here is derived from an EMBL/GenBank/DDBJ whole genome shotgun (WGS) entry which is preliminary data.</text>
</comment>
<evidence type="ECO:0000256" key="1">
    <source>
        <dbReference type="SAM" id="Phobius"/>
    </source>
</evidence>
<dbReference type="OrthoDB" id="1034332at2"/>
<dbReference type="GO" id="GO:0016020">
    <property type="term" value="C:membrane"/>
    <property type="evidence" value="ECO:0007669"/>
    <property type="project" value="InterPro"/>
</dbReference>
<feature type="transmembrane region" description="Helical" evidence="1">
    <location>
        <begin position="111"/>
        <end position="139"/>
    </location>
</feature>
<keyword evidence="3" id="KW-1185">Reference proteome</keyword>
<keyword evidence="2" id="KW-0808">Transferase</keyword>
<dbReference type="AlphaFoldDB" id="V8G3C1"/>
<dbReference type="GO" id="GO:0008654">
    <property type="term" value="P:phospholipid biosynthetic process"/>
    <property type="evidence" value="ECO:0007669"/>
    <property type="project" value="InterPro"/>
</dbReference>